<evidence type="ECO:0000313" key="1">
    <source>
        <dbReference type="EMBL" id="KAE8968785.1"/>
    </source>
</evidence>
<dbReference type="Proteomes" id="UP000435112">
    <property type="component" value="Unassembled WGS sequence"/>
</dbReference>
<reference evidence="1 2" key="1">
    <citation type="submission" date="2018-09" db="EMBL/GenBank/DDBJ databases">
        <title>Genomic investigation of the strawberry pathogen Phytophthora fragariae indicates pathogenicity is determined by transcriptional variation in three key races.</title>
        <authorList>
            <person name="Adams T.M."/>
            <person name="Armitage A.D."/>
            <person name="Sobczyk M.K."/>
            <person name="Bates H.J."/>
            <person name="Dunwell J.M."/>
            <person name="Nellist C.F."/>
            <person name="Harrison R.J."/>
        </authorList>
    </citation>
    <scope>NUCLEOTIDE SEQUENCE [LARGE SCALE GENOMIC DNA]</scope>
    <source>
        <strain evidence="1 2">SCRP324</strain>
    </source>
</reference>
<accession>A0A6A3HJ35</accession>
<sequence>MRGPFCSHRADALLWIETQYFGDVVVYEVEAYLQRNLTSSYTAAPPSRAVTPDAATRAR</sequence>
<dbReference type="EMBL" id="QXFU01004439">
    <property type="protein sequence ID" value="KAE8968785.1"/>
    <property type="molecule type" value="Genomic_DNA"/>
</dbReference>
<comment type="caution">
    <text evidence="1">The sequence shown here is derived from an EMBL/GenBank/DDBJ whole genome shotgun (WGS) entry which is preliminary data.</text>
</comment>
<name>A0A6A3HJ35_9STRA</name>
<protein>
    <submittedName>
        <fullName evidence="1">Uncharacterized protein</fullName>
    </submittedName>
</protein>
<proteinExistence type="predicted"/>
<organism evidence="1 2">
    <name type="scientific">Phytophthora rubi</name>
    <dbReference type="NCBI Taxonomy" id="129364"/>
    <lineage>
        <taxon>Eukaryota</taxon>
        <taxon>Sar</taxon>
        <taxon>Stramenopiles</taxon>
        <taxon>Oomycota</taxon>
        <taxon>Peronosporomycetes</taxon>
        <taxon>Peronosporales</taxon>
        <taxon>Peronosporaceae</taxon>
        <taxon>Phytophthora</taxon>
    </lineage>
</organism>
<dbReference type="AlphaFoldDB" id="A0A6A3HJ35"/>
<gene>
    <name evidence="1" type="ORF">PR002_g27638</name>
</gene>
<evidence type="ECO:0000313" key="2">
    <source>
        <dbReference type="Proteomes" id="UP000435112"/>
    </source>
</evidence>